<dbReference type="GO" id="GO:0020037">
    <property type="term" value="F:heme binding"/>
    <property type="evidence" value="ECO:0007669"/>
    <property type="project" value="InterPro"/>
</dbReference>
<evidence type="ECO:0000313" key="15">
    <source>
        <dbReference type="Proteomes" id="UP000504633"/>
    </source>
</evidence>
<evidence type="ECO:0000256" key="4">
    <source>
        <dbReference type="ARBA" id="ARBA00010617"/>
    </source>
</evidence>
<dbReference type="RefSeq" id="XP_023164864.2">
    <property type="nucleotide sequence ID" value="XM_023309096.2"/>
</dbReference>
<keyword evidence="6 12" id="KW-0479">Metal-binding</keyword>
<dbReference type="PRINTS" id="PR00385">
    <property type="entry name" value="P450"/>
</dbReference>
<dbReference type="SUPFAM" id="SSF48264">
    <property type="entry name" value="Cytochrome P450"/>
    <property type="match status" value="1"/>
</dbReference>
<dbReference type="FunFam" id="1.10.630.10:FF:000182">
    <property type="entry name" value="Cytochrome P450 3A4"/>
    <property type="match status" value="1"/>
</dbReference>
<evidence type="ECO:0000256" key="10">
    <source>
        <dbReference type="ARBA" id="ARBA00023004"/>
    </source>
</evidence>
<dbReference type="CDD" id="cd20628">
    <property type="entry name" value="CYP4"/>
    <property type="match status" value="1"/>
</dbReference>
<dbReference type="PRINTS" id="PR00463">
    <property type="entry name" value="EP450I"/>
</dbReference>
<dbReference type="GeneID" id="111595394"/>
<keyword evidence="10 12" id="KW-0408">Iron</keyword>
<dbReference type="Gene3D" id="1.10.630.10">
    <property type="entry name" value="Cytochrome P450"/>
    <property type="match status" value="1"/>
</dbReference>
<dbReference type="KEGG" id="dhe:111595394"/>
<dbReference type="GO" id="GO:0004497">
    <property type="term" value="F:monooxygenase activity"/>
    <property type="evidence" value="ECO:0007669"/>
    <property type="project" value="UniProtKB-KW"/>
</dbReference>
<feature type="chain" id="PRO_5026874516" evidence="14">
    <location>
        <begin position="17"/>
        <end position="509"/>
    </location>
</feature>
<accession>A0A6J1LJQ7</accession>
<dbReference type="OMA" id="ERGFMTA"/>
<keyword evidence="9 13" id="KW-0560">Oxidoreductase</keyword>
<dbReference type="GO" id="GO:0016705">
    <property type="term" value="F:oxidoreductase activity, acting on paired donors, with incorporation or reduction of molecular oxygen"/>
    <property type="evidence" value="ECO:0007669"/>
    <property type="project" value="InterPro"/>
</dbReference>
<dbReference type="InterPro" id="IPR017972">
    <property type="entry name" value="Cyt_P450_CS"/>
</dbReference>
<dbReference type="PANTHER" id="PTHR24291">
    <property type="entry name" value="CYTOCHROME P450 FAMILY 4"/>
    <property type="match status" value="1"/>
</dbReference>
<feature type="binding site" description="axial binding residue" evidence="12">
    <location>
        <position position="456"/>
    </location>
    <ligand>
        <name>heme</name>
        <dbReference type="ChEBI" id="CHEBI:30413"/>
    </ligand>
    <ligandPart>
        <name>Fe</name>
        <dbReference type="ChEBI" id="CHEBI:18248"/>
    </ligandPart>
</feature>
<evidence type="ECO:0000256" key="2">
    <source>
        <dbReference type="ARBA" id="ARBA00004174"/>
    </source>
</evidence>
<dbReference type="CTD" id="45706"/>
<keyword evidence="14" id="KW-0732">Signal</keyword>
<keyword evidence="7" id="KW-0256">Endoplasmic reticulum</keyword>
<gene>
    <name evidence="16" type="primary">LOC111595394</name>
</gene>
<evidence type="ECO:0000256" key="8">
    <source>
        <dbReference type="ARBA" id="ARBA00022848"/>
    </source>
</evidence>
<comment type="subcellular location">
    <subcellularLocation>
        <location evidence="3">Endoplasmic reticulum membrane</location>
        <topology evidence="3">Peripheral membrane protein</topology>
    </subcellularLocation>
    <subcellularLocation>
        <location evidence="2">Microsome membrane</location>
        <topology evidence="2">Peripheral membrane protein</topology>
    </subcellularLocation>
</comment>
<evidence type="ECO:0000256" key="12">
    <source>
        <dbReference type="PIRSR" id="PIRSR602401-1"/>
    </source>
</evidence>
<dbReference type="AlphaFoldDB" id="A0A6J1LJQ7"/>
<dbReference type="Pfam" id="PF00067">
    <property type="entry name" value="p450"/>
    <property type="match status" value="1"/>
</dbReference>
<dbReference type="Proteomes" id="UP000504633">
    <property type="component" value="Unplaced"/>
</dbReference>
<dbReference type="InterPro" id="IPR036396">
    <property type="entry name" value="Cyt_P450_sf"/>
</dbReference>
<evidence type="ECO:0000256" key="1">
    <source>
        <dbReference type="ARBA" id="ARBA00001971"/>
    </source>
</evidence>
<feature type="signal peptide" evidence="14">
    <location>
        <begin position="1"/>
        <end position="16"/>
    </location>
</feature>
<reference evidence="16" key="1">
    <citation type="submission" date="2025-08" db="UniProtKB">
        <authorList>
            <consortium name="RefSeq"/>
        </authorList>
    </citation>
    <scope>IDENTIFICATION</scope>
    <source>
        <strain evidence="16">15085-1641.00</strain>
        <tissue evidence="16">Whole body</tissue>
    </source>
</reference>
<keyword evidence="5 12" id="KW-0349">Heme</keyword>
<evidence type="ECO:0000256" key="11">
    <source>
        <dbReference type="ARBA" id="ARBA00023033"/>
    </source>
</evidence>
<dbReference type="InterPro" id="IPR001128">
    <property type="entry name" value="Cyt_P450"/>
</dbReference>
<dbReference type="PROSITE" id="PS00086">
    <property type="entry name" value="CYTOCHROME_P450"/>
    <property type="match status" value="1"/>
</dbReference>
<sequence>MWLEIVALLLTAIVLWDYLSTRRQKKMIDAAGIKGPIELPLLGNAPVLMMGESAKTMLSLVSRIIAKHGKNIKLTMLHEYGFITADVRMIEAILSSQQTIKKNSLYNLLQYWLGNGLLLSTGKKWFRRRKIITPTFHFKILEEFVEVFDQQSAVMVEKLYDRADGKTVINMFPVACLAALDIIAETSMGVKINAQNEPNFPYVQAVKTVSNLMAERFMSPLQRYDQTMRIFFPRLFRKLNQNIKVMHDFTDKVIAERRDTLEKAMKESTQNTASADDNDVGCKRRMALLDVLLQSTVDGQPLSNQDIREEVDTFMFEGHDTTTSAISYTLYLLARHPEVQARAFQEAVDVFGADKAKPSTMRDLGELKYLECVIKEALRLFPPVPIIGRHLTEDVTLNGKNFAAGTNIILLIYNAQRDPDFFPEPEKFDPDRFSPENNSKIDVFAYAPFSAGPRNCIGQKFAMLEMKSTISKMLRHFEILPLGEPVQPIMNLILRSTTGINIGLKPRIY</sequence>
<evidence type="ECO:0000256" key="5">
    <source>
        <dbReference type="ARBA" id="ARBA00022617"/>
    </source>
</evidence>
<evidence type="ECO:0000256" key="3">
    <source>
        <dbReference type="ARBA" id="ARBA00004406"/>
    </source>
</evidence>
<dbReference type="GO" id="GO:0005506">
    <property type="term" value="F:iron ion binding"/>
    <property type="evidence" value="ECO:0007669"/>
    <property type="project" value="InterPro"/>
</dbReference>
<name>A0A6J1LJQ7_DROHY</name>
<evidence type="ECO:0000256" key="14">
    <source>
        <dbReference type="SAM" id="SignalP"/>
    </source>
</evidence>
<protein>
    <submittedName>
        <fullName evidence="16">Probable cytochrome P450 4d14</fullName>
    </submittedName>
</protein>
<evidence type="ECO:0000256" key="6">
    <source>
        <dbReference type="ARBA" id="ARBA00022723"/>
    </source>
</evidence>
<dbReference type="InterPro" id="IPR002401">
    <property type="entry name" value="Cyt_P450_E_grp-I"/>
</dbReference>
<keyword evidence="15" id="KW-1185">Reference proteome</keyword>
<organism evidence="15 16">
    <name type="scientific">Drosophila hydei</name>
    <name type="common">Fruit fly</name>
    <dbReference type="NCBI Taxonomy" id="7224"/>
    <lineage>
        <taxon>Eukaryota</taxon>
        <taxon>Metazoa</taxon>
        <taxon>Ecdysozoa</taxon>
        <taxon>Arthropoda</taxon>
        <taxon>Hexapoda</taxon>
        <taxon>Insecta</taxon>
        <taxon>Pterygota</taxon>
        <taxon>Neoptera</taxon>
        <taxon>Endopterygota</taxon>
        <taxon>Diptera</taxon>
        <taxon>Brachycera</taxon>
        <taxon>Muscomorpha</taxon>
        <taxon>Ephydroidea</taxon>
        <taxon>Drosophilidae</taxon>
        <taxon>Drosophila</taxon>
    </lineage>
</organism>
<keyword evidence="11 13" id="KW-0503">Monooxygenase</keyword>
<dbReference type="InterPro" id="IPR050196">
    <property type="entry name" value="Cytochrome_P450_Monoox"/>
</dbReference>
<proteinExistence type="inferred from homology"/>
<evidence type="ECO:0000256" key="9">
    <source>
        <dbReference type="ARBA" id="ARBA00023002"/>
    </source>
</evidence>
<comment type="cofactor">
    <cofactor evidence="1 12">
        <name>heme</name>
        <dbReference type="ChEBI" id="CHEBI:30413"/>
    </cofactor>
</comment>
<dbReference type="PANTHER" id="PTHR24291:SF187">
    <property type="entry name" value="CYTOCHROME P450 4AE1-RELATED"/>
    <property type="match status" value="1"/>
</dbReference>
<evidence type="ECO:0000256" key="13">
    <source>
        <dbReference type="RuleBase" id="RU000461"/>
    </source>
</evidence>
<evidence type="ECO:0000256" key="7">
    <source>
        <dbReference type="ARBA" id="ARBA00022824"/>
    </source>
</evidence>
<keyword evidence="8" id="KW-0492">Microsome</keyword>
<comment type="similarity">
    <text evidence="4 13">Belongs to the cytochrome P450 family.</text>
</comment>
<dbReference type="GO" id="GO:0005789">
    <property type="term" value="C:endoplasmic reticulum membrane"/>
    <property type="evidence" value="ECO:0007669"/>
    <property type="project" value="UniProtKB-SubCell"/>
</dbReference>
<evidence type="ECO:0000313" key="16">
    <source>
        <dbReference type="RefSeq" id="XP_023164864.2"/>
    </source>
</evidence>
<dbReference type="OrthoDB" id="1470350at2759"/>